<evidence type="ECO:0000313" key="2">
    <source>
        <dbReference type="Proteomes" id="UP001334248"/>
    </source>
</evidence>
<gene>
    <name evidence="1" type="ORF">PMZ80_010671</name>
</gene>
<evidence type="ECO:0000313" key="1">
    <source>
        <dbReference type="EMBL" id="KAK5937130.1"/>
    </source>
</evidence>
<name>A0ABR0RA54_9EURO</name>
<dbReference type="EMBL" id="JAVHJV010000019">
    <property type="protein sequence ID" value="KAK5937130.1"/>
    <property type="molecule type" value="Genomic_DNA"/>
</dbReference>
<evidence type="ECO:0008006" key="3">
    <source>
        <dbReference type="Google" id="ProtNLM"/>
    </source>
</evidence>
<dbReference type="GeneID" id="90004120"/>
<proteinExistence type="predicted"/>
<comment type="caution">
    <text evidence="1">The sequence shown here is derived from an EMBL/GenBank/DDBJ whole genome shotgun (WGS) entry which is preliminary data.</text>
</comment>
<protein>
    <recommendedName>
        <fullName evidence="3">PXA domain-containing protein</fullName>
    </recommendedName>
</protein>
<organism evidence="1 2">
    <name type="scientific">Knufia obscura</name>
    <dbReference type="NCBI Taxonomy" id="1635080"/>
    <lineage>
        <taxon>Eukaryota</taxon>
        <taxon>Fungi</taxon>
        <taxon>Dikarya</taxon>
        <taxon>Ascomycota</taxon>
        <taxon>Pezizomycotina</taxon>
        <taxon>Eurotiomycetes</taxon>
        <taxon>Chaetothyriomycetidae</taxon>
        <taxon>Chaetothyriales</taxon>
        <taxon>Trichomeriaceae</taxon>
        <taxon>Knufia</taxon>
    </lineage>
</organism>
<dbReference type="Proteomes" id="UP001334248">
    <property type="component" value="Unassembled WGS sequence"/>
</dbReference>
<dbReference type="RefSeq" id="XP_064725220.1">
    <property type="nucleotide sequence ID" value="XM_064879059.1"/>
</dbReference>
<sequence>MQTHILPPSLLPTILRNLRISLFPNNSMGPPAPPPPSAEERWAIKRRAAGSIRALIPAYGAHKYFATDDEQAIINDVVENILEPLDDVYLNKHLVYAIVELILVRLIPELEEQPISDLLAERGVEWEDVSMSGDGDSSDKGGKEG</sequence>
<reference evidence="1 2" key="1">
    <citation type="journal article" date="2023" name="Res Sq">
        <title>Genomic and morphological characterization of Knufia obscura isolated from the Mars 2020 spacecraft assembly facility.</title>
        <authorList>
            <person name="Chander A.M."/>
            <person name="Teixeira M.M."/>
            <person name="Singh N.K."/>
            <person name="Williams M.P."/>
            <person name="Parker C.W."/>
            <person name="Leo P."/>
            <person name="Stajich J.E."/>
            <person name="Torok T."/>
            <person name="Tighe S."/>
            <person name="Mason C.E."/>
            <person name="Venkateswaran K."/>
        </authorList>
    </citation>
    <scope>NUCLEOTIDE SEQUENCE [LARGE SCALE GENOMIC DNA]</scope>
    <source>
        <strain evidence="1 2">CCFEE 5817</strain>
    </source>
</reference>
<keyword evidence="2" id="KW-1185">Reference proteome</keyword>
<accession>A0ABR0RA54</accession>